<reference evidence="1" key="1">
    <citation type="journal article" date="2012" name="PLoS Genet.">
        <title>Comparative analysis of the genomes of two field isolates of the rice blast fungus Magnaporthe oryzae.</title>
        <authorList>
            <person name="Xue M."/>
            <person name="Yang J."/>
            <person name="Li Z."/>
            <person name="Hu S."/>
            <person name="Yao N."/>
            <person name="Dean R.A."/>
            <person name="Zhao W."/>
            <person name="Shen M."/>
            <person name="Zhang H."/>
            <person name="Li C."/>
            <person name="Liu L."/>
            <person name="Cao L."/>
            <person name="Xu X."/>
            <person name="Xing Y."/>
            <person name="Hsiang T."/>
            <person name="Zhang Z."/>
            <person name="Xu J.R."/>
            <person name="Peng Y.L."/>
        </authorList>
    </citation>
    <scope>NUCLEOTIDE SEQUENCE [LARGE SCALE GENOMIC DNA]</scope>
    <source>
        <strain evidence="1">P131</strain>
    </source>
</reference>
<name>L7JM69_PYRO1</name>
<dbReference type="AlphaFoldDB" id="L7JM69"/>
<protein>
    <submittedName>
        <fullName evidence="1">Uncharacterized protein</fullName>
    </submittedName>
</protein>
<sequence>VVGCKMNRFGGSPIVAVVEGIRDQPGEGVMQCIWVGSCSRCGQAQHVLQLMSVAWRSLEVRMQCARHSGTVF</sequence>
<evidence type="ECO:0000313" key="1">
    <source>
        <dbReference type="EMBL" id="ELQ68924.1"/>
    </source>
</evidence>
<gene>
    <name evidence="1" type="ORF">OOW_P131scaffold00204g10</name>
</gene>
<dbReference type="EMBL" id="JH794610">
    <property type="protein sequence ID" value="ELQ68924.1"/>
    <property type="molecule type" value="Genomic_DNA"/>
</dbReference>
<organism>
    <name type="scientific">Pyricularia oryzae (strain P131)</name>
    <name type="common">Rice blast fungus</name>
    <name type="synonym">Magnaporthe oryzae</name>
    <dbReference type="NCBI Taxonomy" id="1143193"/>
    <lineage>
        <taxon>Eukaryota</taxon>
        <taxon>Fungi</taxon>
        <taxon>Dikarya</taxon>
        <taxon>Ascomycota</taxon>
        <taxon>Pezizomycotina</taxon>
        <taxon>Sordariomycetes</taxon>
        <taxon>Sordariomycetidae</taxon>
        <taxon>Magnaporthales</taxon>
        <taxon>Pyriculariaceae</taxon>
        <taxon>Pyricularia</taxon>
    </lineage>
</organism>
<feature type="non-terminal residue" evidence="1">
    <location>
        <position position="72"/>
    </location>
</feature>
<proteinExistence type="predicted"/>
<accession>L7JM69</accession>